<dbReference type="Proteomes" id="UP000241474">
    <property type="component" value="Segment"/>
</dbReference>
<keyword evidence="6" id="KW-1185">Reference proteome</keyword>
<dbReference type="Proteomes" id="UP000240552">
    <property type="component" value="Segment"/>
</dbReference>
<name>A0A0G2Y1L0_MIMIV</name>
<evidence type="ECO:0000313" key="6">
    <source>
        <dbReference type="Proteomes" id="UP000201519"/>
    </source>
</evidence>
<dbReference type="InterPro" id="IPR011047">
    <property type="entry name" value="Quinoprotein_ADH-like_sf"/>
</dbReference>
<proteinExistence type="inferred from homology"/>
<dbReference type="GeneID" id="9925432"/>
<dbReference type="EMBL" id="KM982403">
    <property type="protein sequence ID" value="AKI81450.1"/>
    <property type="molecule type" value="Genomic_DNA"/>
</dbReference>
<dbReference type="SUPFAM" id="SSF50998">
    <property type="entry name" value="Quinoprotein alcohol dehydrogenase-like"/>
    <property type="match status" value="1"/>
</dbReference>
<evidence type="ECO:0000313" key="8">
    <source>
        <dbReference type="Proteomes" id="UP000241474"/>
    </source>
</evidence>
<dbReference type="EMBL" id="HQ336222">
    <property type="protein sequence ID" value="ADO18842.1"/>
    <property type="molecule type" value="Genomic_DNA"/>
</dbReference>
<organismHost>
    <name type="scientific">Acanthamoeba polyphaga</name>
    <name type="common">Amoeba</name>
    <dbReference type="NCBI Taxonomy" id="5757"/>
</organismHost>
<gene>
    <name evidence="2" type="primary">R773</name>
    <name evidence="3" type="ORF">MIMI_R773</name>
</gene>
<sequence length="489" mass="56386">MQSNIELVITDEKVQTRIIADKNILSENFPYFKAMFMYTEGQADYVCLHTQNVQVAHDLIVSCGNTSYKFQDKTWDYIFDLYKCRNFFGLDFIPLVDNTVPPEYIDKLIDTMEIIGYDYSTIKYIAHNLPKDYALNKLSIELLKSIQQILSEFYFLVENRNGLSMFDGVSKMCLKLFEFDFYSVEQMSYCYLNQTNRLVILDTNNILKIFDVQTLNVVAISSGNCFCNSIIYLESKNCIVGINSGGFEIYDAINLKLIGKINGPKQFDYVETSLIGKSSDDKYIIFQQAVETDYGYHYQLMIALVETGEIIGPIYNDKKEFSCICSPTQNIIIYGNYNNFTLWSLDSRSVIAELRLNVDPFKFVFIGFSLDGCYIIFVDSNAIAYIWSIVTKQFIRSNSTISMRNHKNPTYACNSYRQFNKEKFGLNNISILPNNNLVSTKGNCISIWNIMCQEPIESFNLPIDSFMSKIQVITNKRDLANKIRNFINS</sequence>
<dbReference type="InterPro" id="IPR015943">
    <property type="entry name" value="WD40/YVTN_repeat-like_dom_sf"/>
</dbReference>
<evidence type="ECO:0000313" key="4">
    <source>
        <dbReference type="EMBL" id="AKI79560.1"/>
    </source>
</evidence>
<reference evidence="3 7" key="1">
    <citation type="journal article" date="2011" name="Proc. Natl. Acad. Sci. U.S.A.">
        <title>Mimivirus shows dramatic genome reduction after intraamoebal culture.</title>
        <authorList>
            <person name="Boyer M."/>
            <person name="Azza S."/>
            <person name="Barrassi L."/>
            <person name="Klose T."/>
            <person name="Campocasso A."/>
            <person name="Pagnier I."/>
            <person name="Fournous G."/>
            <person name="Borg A."/>
            <person name="Robert C."/>
            <person name="Zhang X."/>
            <person name="Desnues C."/>
            <person name="Henrissat B."/>
            <person name="Rossmann M.G."/>
            <person name="La Scola B."/>
            <person name="Raoult D."/>
        </authorList>
    </citation>
    <scope>NUCLEOTIDE SEQUENCE [LARGE SCALE GENOMIC DNA]</scope>
    <source>
        <strain evidence="3">M4</strain>
    </source>
</reference>
<reference evidence="8 9" key="3">
    <citation type="submission" date="2014-10" db="EMBL/GenBank/DDBJ databases">
        <title>Pan-genome analysis of Brazilian lineage A amoebal mimiviruses.</title>
        <authorList>
            <person name="Assis F.L."/>
            <person name="Abrahao J.S."/>
            <person name="Kroon E.G."/>
            <person name="Dornas F.P."/>
            <person name="Andrade K.R."/>
            <person name="Borato P.V.M."/>
            <person name="Pilotto M.R."/>
            <person name="Benamar S."/>
            <person name="LaScola B."/>
            <person name="Colson P."/>
        </authorList>
    </citation>
    <scope>NUCLEOTIDE SEQUENCE [LARGE SCALE GENOMIC DNA]</scope>
    <source>
        <strain evidence="5 9">Amazonia</strain>
        <strain evidence="4 8">Oyster</strain>
    </source>
</reference>
<organism evidence="2 6">
    <name type="scientific">Acanthamoeba polyphaga mimivirus</name>
    <name type="common">APMV</name>
    <dbReference type="NCBI Taxonomy" id="212035"/>
    <lineage>
        <taxon>Viruses</taxon>
        <taxon>Varidnaviria</taxon>
        <taxon>Bamfordvirae</taxon>
        <taxon>Nucleocytoviricota</taxon>
        <taxon>Megaviricetes</taxon>
        <taxon>Imitervirales</taxon>
        <taxon>Mimiviridae</taxon>
        <taxon>Megamimivirinae</taxon>
        <taxon>Mimivirus</taxon>
        <taxon>Mimivirus bradfordmassiliense</taxon>
    </lineage>
</organism>
<dbReference type="Gene3D" id="2.130.10.10">
    <property type="entry name" value="YVTN repeat-like/Quinoprotein amine dehydrogenase"/>
    <property type="match status" value="1"/>
</dbReference>
<accession>A0A0G2Y1L0</accession>
<evidence type="ECO:0000313" key="2">
    <source>
        <dbReference type="EMBL" id="ADO18842.1"/>
    </source>
</evidence>
<comment type="similarity">
    <text evidence="1">Belongs to the mimivirus BTB/WD family.</text>
</comment>
<dbReference type="RefSeq" id="YP_003987304.1">
    <property type="nucleotide sequence ID" value="NC_014649.1"/>
</dbReference>
<dbReference type="EMBL" id="JN036606">
    <property type="protein sequence ID" value="AEJ35022.1"/>
    <property type="molecule type" value="Genomic_DNA"/>
</dbReference>
<protein>
    <submittedName>
        <fullName evidence="2">Putative BTB/POZ domain-containing protein</fullName>
    </submittedName>
    <submittedName>
        <fullName evidence="3">Uncharacterized protein R773</fullName>
    </submittedName>
</protein>
<dbReference type="Proteomes" id="UP000274448">
    <property type="component" value="Segment"/>
</dbReference>
<dbReference type="Proteomes" id="UP000201519">
    <property type="component" value="Segment"/>
</dbReference>
<evidence type="ECO:0000313" key="5">
    <source>
        <dbReference type="EMBL" id="AKI81450.1"/>
    </source>
</evidence>
<evidence type="ECO:0000313" key="9">
    <source>
        <dbReference type="Proteomes" id="UP000274448"/>
    </source>
</evidence>
<dbReference type="KEGG" id="vg:9925432"/>
<reference evidence="2 6" key="2">
    <citation type="journal article" date="2011" name="Virol. J.">
        <title>Breaking the 1000-gene barrier for Mimivirus using ultra-deep genome and transcriptome sequencing.</title>
        <authorList>
            <person name="Legendre M."/>
            <person name="Santini S."/>
            <person name="Rico A."/>
            <person name="Abergel C."/>
            <person name="Claverie J.M."/>
        </authorList>
    </citation>
    <scope>NUCLEOTIDE SEQUENCE [LARGE SCALE GENOMIC DNA]</scope>
</reference>
<evidence type="ECO:0000313" key="7">
    <source>
        <dbReference type="Proteomes" id="UP000240552"/>
    </source>
</evidence>
<dbReference type="EMBL" id="KM982401">
    <property type="protein sequence ID" value="AKI79560.1"/>
    <property type="molecule type" value="Genomic_DNA"/>
</dbReference>
<evidence type="ECO:0000313" key="3">
    <source>
        <dbReference type="EMBL" id="AEJ35022.1"/>
    </source>
</evidence>
<dbReference type="SMR" id="A0A0G2Y1L0"/>
<evidence type="ECO:0000256" key="1">
    <source>
        <dbReference type="ARBA" id="ARBA00006497"/>
    </source>
</evidence>
<accession>E3W084</accession>